<keyword evidence="1" id="KW-0472">Membrane</keyword>
<evidence type="ECO:0000256" key="1">
    <source>
        <dbReference type="SAM" id="Phobius"/>
    </source>
</evidence>
<accession>A0ABN8HXU5</accession>
<evidence type="ECO:0000313" key="3">
    <source>
        <dbReference type="Proteomes" id="UP000837857"/>
    </source>
</evidence>
<organism evidence="2 3">
    <name type="scientific">Iphiclides podalirius</name>
    <name type="common">scarce swallowtail</name>
    <dbReference type="NCBI Taxonomy" id="110791"/>
    <lineage>
        <taxon>Eukaryota</taxon>
        <taxon>Metazoa</taxon>
        <taxon>Ecdysozoa</taxon>
        <taxon>Arthropoda</taxon>
        <taxon>Hexapoda</taxon>
        <taxon>Insecta</taxon>
        <taxon>Pterygota</taxon>
        <taxon>Neoptera</taxon>
        <taxon>Endopterygota</taxon>
        <taxon>Lepidoptera</taxon>
        <taxon>Glossata</taxon>
        <taxon>Ditrysia</taxon>
        <taxon>Papilionoidea</taxon>
        <taxon>Papilionidae</taxon>
        <taxon>Papilioninae</taxon>
        <taxon>Iphiclides</taxon>
    </lineage>
</organism>
<reference evidence="2" key="1">
    <citation type="submission" date="2022-03" db="EMBL/GenBank/DDBJ databases">
        <authorList>
            <person name="Martin H S."/>
        </authorList>
    </citation>
    <scope>NUCLEOTIDE SEQUENCE</scope>
</reference>
<feature type="transmembrane region" description="Helical" evidence="1">
    <location>
        <begin position="99"/>
        <end position="124"/>
    </location>
</feature>
<protein>
    <submittedName>
        <fullName evidence="2">Uncharacterized protein</fullName>
    </submittedName>
</protein>
<name>A0ABN8HXU5_9NEOP</name>
<sequence length="188" mass="21089">MTKCGHNENLFKIFTVVYKQHSKQLSTSFLDYGLHDYEESPQNSFTHDYNIHDAEYGPHGFGHQNPVQFHPDHQGNHHGQHHVGYHHKHYDHSLAAKTLLWPIAGIALLGAAAALVSNPILLQLGVVSGRRKRRDTEEVTGLDDVDVKKWYAALYDTQISEFFFKLYAVHTSLGSLATYCNPGGGALP</sequence>
<gene>
    <name evidence="2" type="ORF">IPOD504_LOCUS3205</name>
</gene>
<feature type="non-terminal residue" evidence="2">
    <location>
        <position position="1"/>
    </location>
</feature>
<keyword evidence="1" id="KW-1133">Transmembrane helix</keyword>
<keyword evidence="1" id="KW-0812">Transmembrane</keyword>
<keyword evidence="3" id="KW-1185">Reference proteome</keyword>
<dbReference type="EMBL" id="OW152825">
    <property type="protein sequence ID" value="CAH2041498.1"/>
    <property type="molecule type" value="Genomic_DNA"/>
</dbReference>
<proteinExistence type="predicted"/>
<dbReference type="Proteomes" id="UP000837857">
    <property type="component" value="Chromosome 13"/>
</dbReference>
<evidence type="ECO:0000313" key="2">
    <source>
        <dbReference type="EMBL" id="CAH2041498.1"/>
    </source>
</evidence>